<protein>
    <submittedName>
        <fullName evidence="2">Uncharacterized protein</fullName>
    </submittedName>
</protein>
<gene>
    <name evidence="2" type="ORF">Sylvanvirus28_11</name>
</gene>
<reference evidence="2" key="1">
    <citation type="submission" date="2018-10" db="EMBL/GenBank/DDBJ databases">
        <title>Hidden diversity of soil giant viruses.</title>
        <authorList>
            <person name="Schulz F."/>
            <person name="Alteio L."/>
            <person name="Goudeau D."/>
            <person name="Ryan E.M."/>
            <person name="Malmstrom R.R."/>
            <person name="Blanchard J."/>
            <person name="Woyke T."/>
        </authorList>
    </citation>
    <scope>NUCLEOTIDE SEQUENCE</scope>
    <source>
        <strain evidence="2">SYV1</strain>
    </source>
</reference>
<sequence length="197" mass="22563">MSTTSVVTPLIVWGDSLLEMIEKELAKKVKSTFQVHSYPGLSILTCLSDPSLYMPELKNSSDTQNDVDWFISLGTNDQVSQLEWIDLVCSICALIVTNPFIRVFYLIPRMYSNRIDLLDLLDYHLEERFKEQVKACLFFDGSEDDLPLLEDDLLHLNNKGRTQLCHFIEKVVTQPIQEIQCVPSIQPTCEPPLNEQP</sequence>
<accession>A0A3G5AIY0</accession>
<dbReference type="SUPFAM" id="SSF52266">
    <property type="entry name" value="SGNH hydrolase"/>
    <property type="match status" value="1"/>
</dbReference>
<organism evidence="2">
    <name type="scientific">Sylvanvirus sp</name>
    <dbReference type="NCBI Taxonomy" id="2487774"/>
    <lineage>
        <taxon>Viruses</taxon>
    </lineage>
</organism>
<dbReference type="EMBL" id="MK072534">
    <property type="protein sequence ID" value="AYV87147.1"/>
    <property type="molecule type" value="Genomic_DNA"/>
</dbReference>
<name>A0A3G5AIY0_9VIRU</name>
<keyword evidence="1" id="KW-0472">Membrane</keyword>
<evidence type="ECO:0000313" key="2">
    <source>
        <dbReference type="EMBL" id="AYV87147.1"/>
    </source>
</evidence>
<evidence type="ECO:0000256" key="1">
    <source>
        <dbReference type="SAM" id="Phobius"/>
    </source>
</evidence>
<keyword evidence="1" id="KW-1133">Transmembrane helix</keyword>
<keyword evidence="1" id="KW-0812">Transmembrane</keyword>
<proteinExistence type="predicted"/>
<feature type="transmembrane region" description="Helical" evidence="1">
    <location>
        <begin position="84"/>
        <end position="105"/>
    </location>
</feature>